<keyword evidence="6" id="KW-0949">S-adenosyl-L-methionine</keyword>
<comment type="catalytic activity">
    <reaction evidence="12">
        <text>(2R)-3-phosphoglycerate + ATP = (2R)-3-phospho-glyceroyl phosphate + ADP</text>
        <dbReference type="Rhea" id="RHEA:14801"/>
        <dbReference type="ChEBI" id="CHEBI:30616"/>
        <dbReference type="ChEBI" id="CHEBI:57604"/>
        <dbReference type="ChEBI" id="CHEBI:58272"/>
        <dbReference type="ChEBI" id="CHEBI:456216"/>
        <dbReference type="EC" id="2.7.2.3"/>
    </reaction>
</comment>
<evidence type="ECO:0000256" key="9">
    <source>
        <dbReference type="ARBA" id="ARBA00022777"/>
    </source>
</evidence>
<dbReference type="InterPro" id="IPR003358">
    <property type="entry name" value="tRNA_(Gua-N-7)_MeTrfase_Trmb"/>
</dbReference>
<dbReference type="GO" id="GO:0006096">
    <property type="term" value="P:glycolytic process"/>
    <property type="evidence" value="ECO:0007669"/>
    <property type="project" value="InterPro"/>
</dbReference>
<dbReference type="OrthoDB" id="47276at2759"/>
<comment type="subunit">
    <text evidence="13">Monomer.</text>
</comment>
<dbReference type="EC" id="2.7.2.3" evidence="12"/>
<keyword evidence="11" id="KW-0460">Magnesium</keyword>
<dbReference type="GO" id="GO:0005524">
    <property type="term" value="F:ATP binding"/>
    <property type="evidence" value="ECO:0007669"/>
    <property type="project" value="UniProtKB-KW"/>
</dbReference>
<keyword evidence="4" id="KW-0489">Methyltransferase</keyword>
<keyword evidence="10" id="KW-0067">ATP-binding</keyword>
<evidence type="ECO:0000256" key="6">
    <source>
        <dbReference type="ARBA" id="ARBA00022691"/>
    </source>
</evidence>
<comment type="caution">
    <text evidence="14">The sequence shown here is derived from an EMBL/GenBank/DDBJ whole genome shotgun (WGS) entry which is preliminary data.</text>
</comment>
<evidence type="ECO:0000256" key="8">
    <source>
        <dbReference type="ARBA" id="ARBA00022741"/>
    </source>
</evidence>
<comment type="similarity">
    <text evidence="3 12">Belongs to the phosphoglycerate kinase family.</text>
</comment>
<keyword evidence="15" id="KW-1185">Reference proteome</keyword>
<keyword evidence="7" id="KW-0819">tRNA processing</keyword>
<dbReference type="PRINTS" id="PR00477">
    <property type="entry name" value="PHGLYCKINASE"/>
</dbReference>
<evidence type="ECO:0000256" key="11">
    <source>
        <dbReference type="ARBA" id="ARBA00022842"/>
    </source>
</evidence>
<evidence type="ECO:0000256" key="7">
    <source>
        <dbReference type="ARBA" id="ARBA00022694"/>
    </source>
</evidence>
<comment type="cofactor">
    <cofactor evidence="2">
        <name>Mg(2+)</name>
        <dbReference type="ChEBI" id="CHEBI:18420"/>
    </cofactor>
</comment>
<dbReference type="SUPFAM" id="SSF53748">
    <property type="entry name" value="Phosphoglycerate kinase"/>
    <property type="match status" value="1"/>
</dbReference>
<dbReference type="PROSITE" id="PS51625">
    <property type="entry name" value="SAM_MT_TRMB"/>
    <property type="match status" value="1"/>
</dbReference>
<dbReference type="Pfam" id="PF02390">
    <property type="entry name" value="Methyltransf_4"/>
    <property type="match status" value="1"/>
</dbReference>
<dbReference type="SUPFAM" id="SSF53335">
    <property type="entry name" value="S-adenosyl-L-methionine-dependent methyltransferases"/>
    <property type="match status" value="1"/>
</dbReference>
<evidence type="ECO:0000256" key="10">
    <source>
        <dbReference type="ARBA" id="ARBA00022840"/>
    </source>
</evidence>
<name>A0A843WCY0_COLES</name>
<proteinExistence type="inferred from homology"/>
<dbReference type="AlphaFoldDB" id="A0A843WCY0"/>
<dbReference type="EMBL" id="NMUH01003386">
    <property type="protein sequence ID" value="MQM05287.1"/>
    <property type="molecule type" value="Genomic_DNA"/>
</dbReference>
<dbReference type="InterPro" id="IPR015824">
    <property type="entry name" value="Phosphoglycerate_kinase_N"/>
</dbReference>
<dbReference type="GO" id="GO:0043531">
    <property type="term" value="F:ADP binding"/>
    <property type="evidence" value="ECO:0007669"/>
    <property type="project" value="TreeGrafter"/>
</dbReference>
<dbReference type="Gene3D" id="3.40.50.150">
    <property type="entry name" value="Vaccinia Virus protein VP39"/>
    <property type="match status" value="2"/>
</dbReference>
<evidence type="ECO:0000256" key="5">
    <source>
        <dbReference type="ARBA" id="ARBA00022679"/>
    </source>
</evidence>
<dbReference type="GO" id="GO:0008176">
    <property type="term" value="F:tRNA (guanine(46)-N7)-methyltransferase activity"/>
    <property type="evidence" value="ECO:0007669"/>
    <property type="project" value="UniProtKB-EC"/>
</dbReference>
<evidence type="ECO:0000256" key="4">
    <source>
        <dbReference type="ARBA" id="ARBA00022603"/>
    </source>
</evidence>
<keyword evidence="8" id="KW-0547">Nucleotide-binding</keyword>
<reference evidence="14" key="1">
    <citation type="submission" date="2017-07" db="EMBL/GenBank/DDBJ databases">
        <title>Taro Niue Genome Assembly and Annotation.</title>
        <authorList>
            <person name="Atibalentja N."/>
            <person name="Keating K."/>
            <person name="Fields C.J."/>
        </authorList>
    </citation>
    <scope>NUCLEOTIDE SEQUENCE</scope>
    <source>
        <strain evidence="14">Niue_2</strain>
        <tissue evidence="14">Leaf</tissue>
    </source>
</reference>
<evidence type="ECO:0000256" key="1">
    <source>
        <dbReference type="ARBA" id="ARBA00000142"/>
    </source>
</evidence>
<dbReference type="GO" id="GO:0004618">
    <property type="term" value="F:phosphoglycerate kinase activity"/>
    <property type="evidence" value="ECO:0007669"/>
    <property type="project" value="UniProtKB-EC"/>
</dbReference>
<dbReference type="InterPro" id="IPR001576">
    <property type="entry name" value="Phosphoglycerate_kinase"/>
</dbReference>
<dbReference type="GO" id="GO:0006094">
    <property type="term" value="P:gluconeogenesis"/>
    <property type="evidence" value="ECO:0007669"/>
    <property type="project" value="TreeGrafter"/>
</dbReference>
<keyword evidence="5 12" id="KW-0808">Transferase</keyword>
<evidence type="ECO:0000256" key="2">
    <source>
        <dbReference type="ARBA" id="ARBA00001946"/>
    </source>
</evidence>
<evidence type="ECO:0000256" key="3">
    <source>
        <dbReference type="ARBA" id="ARBA00008982"/>
    </source>
</evidence>
<dbReference type="Gene3D" id="3.40.50.1260">
    <property type="entry name" value="Phosphoglycerate kinase, N-terminal domain"/>
    <property type="match status" value="2"/>
</dbReference>
<keyword evidence="9 12" id="KW-0418">Kinase</keyword>
<protein>
    <recommendedName>
        <fullName evidence="12">Phosphoglycerate kinase</fullName>
        <ecNumber evidence="12">2.7.2.3</ecNumber>
    </recommendedName>
</protein>
<comment type="catalytic activity">
    <reaction evidence="1">
        <text>guanosine(46) in tRNA + S-adenosyl-L-methionine = N(7)-methylguanosine(46) in tRNA + S-adenosyl-L-homocysteine</text>
        <dbReference type="Rhea" id="RHEA:42708"/>
        <dbReference type="Rhea" id="RHEA-COMP:10188"/>
        <dbReference type="Rhea" id="RHEA-COMP:10189"/>
        <dbReference type="ChEBI" id="CHEBI:57856"/>
        <dbReference type="ChEBI" id="CHEBI:59789"/>
        <dbReference type="ChEBI" id="CHEBI:74269"/>
        <dbReference type="ChEBI" id="CHEBI:74480"/>
        <dbReference type="EC" id="2.1.1.33"/>
    </reaction>
</comment>
<accession>A0A843WCY0</accession>
<sequence length="661" mass="74145">MPDGAGAGLLSSAAPSPICSEFVLIEIFDGDASMLIHVQTLRNFPKEKLKGEVVAVRVDSTLMLDASCTEDGFVNKAIYTIKYLYDAGAKVILLSNWDHSSDPIFISTGSFAEHLSSILKLNVLPANGWQLNVEELSRADIFLLENLTRFKGEVANSLDFSKKLSAGVGIFVNDSFSLAHKILASTVGISRFCYSSVAGFHFEEELHRLTSIAEATKRPFIAIIGGGNFLEKGTALHVLALKCDGLMFVGKMAFQVMHALGMTVPMNLVEYDAVGQVLELIQLATNRNVKIFLPDDFWCMDNKHPGMMDIFPSDRILPDCIKVQFSGLQEEWENIMWICPYDRSWTPIDLGPVSLENISSRLSKCKKVLVVGPINTRSSGHDVERVFKMCRILERISETGCEVVVVGNASYKTFFRRRKADSFLLYKHFENASVVWEFLKGRKLPAIAALDRAYSSQLDWNSIFSDPAQPLVVDVGSGNGLFLFGMAKRWQTSNFLGLEINRKFFPFNKCYVYFPLHHFKLSWETCTRFNTGIVDHQCPNPDFNKTDHRWKMVQRLLVEAITELLAVNGKVFLQSDIEEVARRMKEEFMVHGKGKLASDGDDGEGWIKENPFGVRSDWERHVLDRGDPIGVSLVVGDGKQLVGDDNRSVDQLSVIYALIYR</sequence>
<evidence type="ECO:0000256" key="12">
    <source>
        <dbReference type="RuleBase" id="RU000532"/>
    </source>
</evidence>
<organism evidence="14 15">
    <name type="scientific">Colocasia esculenta</name>
    <name type="common">Wild taro</name>
    <name type="synonym">Arum esculentum</name>
    <dbReference type="NCBI Taxonomy" id="4460"/>
    <lineage>
        <taxon>Eukaryota</taxon>
        <taxon>Viridiplantae</taxon>
        <taxon>Streptophyta</taxon>
        <taxon>Embryophyta</taxon>
        <taxon>Tracheophyta</taxon>
        <taxon>Spermatophyta</taxon>
        <taxon>Magnoliopsida</taxon>
        <taxon>Liliopsida</taxon>
        <taxon>Araceae</taxon>
        <taxon>Aroideae</taxon>
        <taxon>Colocasieae</taxon>
        <taxon>Colocasia</taxon>
    </lineage>
</organism>
<dbReference type="PANTHER" id="PTHR11406:SF32">
    <property type="entry name" value="PHOSPHOGLYCERATE KINASE"/>
    <property type="match status" value="1"/>
</dbReference>
<dbReference type="Proteomes" id="UP000652761">
    <property type="component" value="Unassembled WGS sequence"/>
</dbReference>
<gene>
    <name evidence="14" type="ORF">Taro_038087</name>
</gene>
<dbReference type="InterPro" id="IPR036043">
    <property type="entry name" value="Phosphoglycerate_kinase_sf"/>
</dbReference>
<evidence type="ECO:0000256" key="13">
    <source>
        <dbReference type="RuleBase" id="RU000696"/>
    </source>
</evidence>
<dbReference type="GO" id="GO:0005829">
    <property type="term" value="C:cytosol"/>
    <property type="evidence" value="ECO:0007669"/>
    <property type="project" value="TreeGrafter"/>
</dbReference>
<evidence type="ECO:0000313" key="14">
    <source>
        <dbReference type="EMBL" id="MQM05287.1"/>
    </source>
</evidence>
<dbReference type="Pfam" id="PF00162">
    <property type="entry name" value="PGK"/>
    <property type="match status" value="1"/>
</dbReference>
<dbReference type="InterPro" id="IPR029063">
    <property type="entry name" value="SAM-dependent_MTases_sf"/>
</dbReference>
<evidence type="ECO:0000313" key="15">
    <source>
        <dbReference type="Proteomes" id="UP000652761"/>
    </source>
</evidence>
<dbReference type="PANTHER" id="PTHR11406">
    <property type="entry name" value="PHOSPHOGLYCERATE KINASE"/>
    <property type="match status" value="1"/>
</dbReference>